<feature type="non-terminal residue" evidence="1">
    <location>
        <position position="36"/>
    </location>
</feature>
<comment type="caution">
    <text evidence="1">The sequence shown here is derived from an EMBL/GenBank/DDBJ whole genome shotgun (WGS) entry which is preliminary data.</text>
</comment>
<sequence>MPRSREAGTLIKSQTRLHQFENWMKPGVWSTVKKKE</sequence>
<organism evidence="1 2">
    <name type="scientific">Nephila pilipes</name>
    <name type="common">Giant wood spider</name>
    <name type="synonym">Nephila maculata</name>
    <dbReference type="NCBI Taxonomy" id="299642"/>
    <lineage>
        <taxon>Eukaryota</taxon>
        <taxon>Metazoa</taxon>
        <taxon>Ecdysozoa</taxon>
        <taxon>Arthropoda</taxon>
        <taxon>Chelicerata</taxon>
        <taxon>Arachnida</taxon>
        <taxon>Araneae</taxon>
        <taxon>Araneomorphae</taxon>
        <taxon>Entelegynae</taxon>
        <taxon>Araneoidea</taxon>
        <taxon>Nephilidae</taxon>
        <taxon>Nephila</taxon>
    </lineage>
</organism>
<evidence type="ECO:0000313" key="1">
    <source>
        <dbReference type="EMBL" id="GFT27480.1"/>
    </source>
</evidence>
<proteinExistence type="predicted"/>
<keyword evidence="2" id="KW-1185">Reference proteome</keyword>
<gene>
    <name evidence="1" type="ORF">NPIL_470431</name>
</gene>
<accession>A0A8X6TMT9</accession>
<dbReference type="EMBL" id="BMAW01060666">
    <property type="protein sequence ID" value="GFT27480.1"/>
    <property type="molecule type" value="Genomic_DNA"/>
</dbReference>
<reference evidence="1" key="1">
    <citation type="submission" date="2020-08" db="EMBL/GenBank/DDBJ databases">
        <title>Multicomponent nature underlies the extraordinary mechanical properties of spider dragline silk.</title>
        <authorList>
            <person name="Kono N."/>
            <person name="Nakamura H."/>
            <person name="Mori M."/>
            <person name="Yoshida Y."/>
            <person name="Ohtoshi R."/>
            <person name="Malay A.D."/>
            <person name="Moran D.A.P."/>
            <person name="Tomita M."/>
            <person name="Numata K."/>
            <person name="Arakawa K."/>
        </authorList>
    </citation>
    <scope>NUCLEOTIDE SEQUENCE</scope>
</reference>
<dbReference type="AlphaFoldDB" id="A0A8X6TMT9"/>
<protein>
    <submittedName>
        <fullName evidence="1">Uncharacterized protein</fullName>
    </submittedName>
</protein>
<name>A0A8X6TMT9_NEPPI</name>
<evidence type="ECO:0000313" key="2">
    <source>
        <dbReference type="Proteomes" id="UP000887013"/>
    </source>
</evidence>
<dbReference type="Proteomes" id="UP000887013">
    <property type="component" value="Unassembled WGS sequence"/>
</dbReference>